<dbReference type="GO" id="GO:0004316">
    <property type="term" value="F:3-oxoacyl-[acyl-carrier-protein] reductase (NADPH) activity"/>
    <property type="evidence" value="ECO:0007669"/>
    <property type="project" value="UniProtKB-EC"/>
</dbReference>
<reference evidence="4" key="1">
    <citation type="journal article" date="2009" name="Genome Biol.">
        <title>Genomic and genetic analyses of diversity and plant interactions of Pseudomonas fluorescens.</title>
        <authorList>
            <person name="Silby M.W."/>
            <person name="Cerdeno-Tarraga A.M."/>
            <person name="Vernikos G.S."/>
            <person name="Giddens S.R."/>
            <person name="Jackson R.W."/>
            <person name="Preston G.M."/>
            <person name="Zhang X.X."/>
            <person name="Moon C.D."/>
            <person name="Gehrig S.M."/>
            <person name="Godfrey S.A."/>
            <person name="Knight C.G."/>
            <person name="Malone J.G."/>
            <person name="Robinson Z."/>
            <person name="Spiers A.J."/>
            <person name="Harris S."/>
            <person name="Challis G.L."/>
            <person name="Yaxley A.M."/>
            <person name="Harris D."/>
            <person name="Seeger K."/>
            <person name="Murphy L."/>
            <person name="Rutter S."/>
            <person name="Squares R."/>
            <person name="Quail M.A."/>
            <person name="Saunders E."/>
            <person name="Mavromatis K."/>
            <person name="Brettin T.S."/>
            <person name="Bentley S.D."/>
            <person name="Hothersall J."/>
            <person name="Stephens E."/>
            <person name="Thomas C.M."/>
            <person name="Parkhill J."/>
            <person name="Levy S.B."/>
            <person name="Rainey P.B."/>
            <person name="Thomson N.R."/>
        </authorList>
    </citation>
    <scope>NUCLEOTIDE SEQUENCE [LARGE SCALE GENOMIC DNA]</scope>
    <source>
        <strain evidence="4">SBW25</strain>
    </source>
</reference>
<dbReference type="InterPro" id="IPR057326">
    <property type="entry name" value="KR_dom"/>
</dbReference>
<proteinExistence type="inferred from homology"/>
<dbReference type="SMART" id="SM00822">
    <property type="entry name" value="PKS_KR"/>
    <property type="match status" value="1"/>
</dbReference>
<dbReference type="NCBIfam" id="NF006110">
    <property type="entry name" value="PRK08261.1"/>
    <property type="match status" value="1"/>
</dbReference>
<dbReference type="InterPro" id="IPR002347">
    <property type="entry name" value="SDR_fam"/>
</dbReference>
<comment type="similarity">
    <text evidence="1">Belongs to the short-chain dehydrogenases/reductases (SDR) family.</text>
</comment>
<dbReference type="PRINTS" id="PR00080">
    <property type="entry name" value="SDRFAMILY"/>
</dbReference>
<dbReference type="AlphaFoldDB" id="C3KDJ0"/>
<dbReference type="eggNOG" id="COG1028">
    <property type="taxonomic scope" value="Bacteria"/>
</dbReference>
<sequence length="451" mass="47137">MDLSMSDSYLSFVNSPWGRRLAQAIGLPQPLPLQRHRSGQHGLANPVIVAGAGRLVAEVQRVFAATDTVTATPATLKAPSTVKVQGAVFDASAVADLQQLDALYGFFHANAKRIGQHGRVVVLGTAPEQCQDLPQAIAQRALEGLVRSLAKELRRAITVQLIYVAPGAEDALDSSLRFFLSRRSAYISGQVIRLEQPVDGHVSVNWDKPFAGRRALVTGASRGIGLAIAQVLARDGAHVVCVDVPQAQASLQQAADSVGGSALPLDITATDAASLLQAHVSQYGAFDVVVHNAGITRDKTIAKMTEDAWRSVLAVNLEAPLQLSHALLDSQGLNPGGRIVCVSSISGIAGNLGQSNYATSKAGVIGLVQGLAPQAATQHVTVNAVAPGFIETQMTAKIPLMIREAGRRMNSMSQGGQPVDVAETIAWLAHPASGGVNGQVVRVCGQSLLGA</sequence>
<dbReference type="HOGENOM" id="CLU_047208_0_0_6"/>
<reference evidence="3" key="2">
    <citation type="submission" date="2023-10" db="EMBL/GenBank/DDBJ databases">
        <authorList>
            <person name="Fortmann-Grote C."/>
        </authorList>
    </citation>
    <scope>NUCLEOTIDE SEQUENCE</scope>
    <source>
        <strain evidence="3">SBW25</strain>
    </source>
</reference>
<evidence type="ECO:0000313" key="4">
    <source>
        <dbReference type="EMBL" id="CAY49747.1"/>
    </source>
</evidence>
<evidence type="ECO:0000256" key="1">
    <source>
        <dbReference type="ARBA" id="ARBA00006484"/>
    </source>
</evidence>
<organism evidence="4">
    <name type="scientific">Pseudomonas fluorescens (strain SBW25)</name>
    <dbReference type="NCBI Taxonomy" id="216595"/>
    <lineage>
        <taxon>Bacteria</taxon>
        <taxon>Pseudomonadati</taxon>
        <taxon>Pseudomonadota</taxon>
        <taxon>Gammaproteobacteria</taxon>
        <taxon>Pseudomonadales</taxon>
        <taxon>Pseudomonadaceae</taxon>
        <taxon>Pseudomonas</taxon>
    </lineage>
</organism>
<dbReference type="FunFam" id="3.40.50.720:FF:000338">
    <property type="entry name" value="3-oxoacyl-ACP reductase FabG"/>
    <property type="match status" value="1"/>
</dbReference>
<dbReference type="EMBL" id="AM181176">
    <property type="protein sequence ID" value="CAY49747.1"/>
    <property type="molecule type" value="Genomic_DNA"/>
</dbReference>
<evidence type="ECO:0000259" key="2">
    <source>
        <dbReference type="SMART" id="SM00822"/>
    </source>
</evidence>
<feature type="domain" description="Ketoreductase" evidence="2">
    <location>
        <begin position="213"/>
        <end position="393"/>
    </location>
</feature>
<dbReference type="InterPro" id="IPR036291">
    <property type="entry name" value="NAD(P)-bd_dom_sf"/>
</dbReference>
<dbReference type="KEGG" id="pfs:PFLU_3528"/>
<dbReference type="SUPFAM" id="SSF51735">
    <property type="entry name" value="NAD(P)-binding Rossmann-fold domains"/>
    <property type="match status" value="2"/>
</dbReference>
<dbReference type="PRINTS" id="PR00081">
    <property type="entry name" value="GDHRDH"/>
</dbReference>
<dbReference type="Gene3D" id="3.40.50.720">
    <property type="entry name" value="NAD(P)-binding Rossmann-like Domain"/>
    <property type="match status" value="2"/>
</dbReference>
<dbReference type="PANTHER" id="PTHR42760">
    <property type="entry name" value="SHORT-CHAIN DEHYDROGENASES/REDUCTASES FAMILY MEMBER"/>
    <property type="match status" value="1"/>
</dbReference>
<dbReference type="EC" id="1.1.1.100" evidence="3 4"/>
<protein>
    <submittedName>
        <fullName evidence="3">3-oxoacyl acyl carrier protein reductase (EC)</fullName>
    </submittedName>
    <submittedName>
        <fullName evidence="4">Putative 3-oxoacyl acyl carrier protein reductase</fullName>
        <ecNumber evidence="3 4">1.1.1.100</ecNumber>
    </submittedName>
</protein>
<dbReference type="Pfam" id="PF13561">
    <property type="entry name" value="adh_short_C2"/>
    <property type="match status" value="1"/>
</dbReference>
<dbReference type="PROSITE" id="PS00061">
    <property type="entry name" value="ADH_SHORT"/>
    <property type="match status" value="1"/>
</dbReference>
<dbReference type="PANTHER" id="PTHR42760:SF78">
    <property type="entry name" value="3-OXOACYL-[ACYL-CARRIER-PROTEIN] REDUCTASE [NADH]"/>
    <property type="match status" value="1"/>
</dbReference>
<accession>C3KDJ0</accession>
<dbReference type="EMBL" id="OV986001">
    <property type="protein sequence ID" value="CAI2797734.1"/>
    <property type="molecule type" value="Genomic_DNA"/>
</dbReference>
<evidence type="ECO:0000313" key="3">
    <source>
        <dbReference type="EMBL" id="CAI2797734.1"/>
    </source>
</evidence>
<dbReference type="Proteomes" id="UP001152918">
    <property type="component" value="Chromosome"/>
</dbReference>
<gene>
    <name evidence="4" type="ordered locus">PFLU_3528</name>
</gene>
<name>C3KDJ0_PSEFS</name>
<keyword evidence="4" id="KW-0560">Oxidoreductase</keyword>
<dbReference type="InterPro" id="IPR020904">
    <property type="entry name" value="Sc_DH/Rdtase_CS"/>
</dbReference>